<evidence type="ECO:0000313" key="2">
    <source>
        <dbReference type="EMBL" id="MBB2151497.1"/>
    </source>
</evidence>
<feature type="transmembrane region" description="Helical" evidence="1">
    <location>
        <begin position="21"/>
        <end position="40"/>
    </location>
</feature>
<dbReference type="Proteomes" id="UP000636110">
    <property type="component" value="Unassembled WGS sequence"/>
</dbReference>
<evidence type="ECO:0000256" key="1">
    <source>
        <dbReference type="SAM" id="Phobius"/>
    </source>
</evidence>
<name>A0ABR6F2Q2_9SPHI</name>
<evidence type="ECO:0008006" key="4">
    <source>
        <dbReference type="Google" id="ProtNLM"/>
    </source>
</evidence>
<keyword evidence="1" id="KW-0472">Membrane</keyword>
<dbReference type="EMBL" id="WNXC01000010">
    <property type="protein sequence ID" value="MBB2151497.1"/>
    <property type="molecule type" value="Genomic_DNA"/>
</dbReference>
<evidence type="ECO:0000313" key="3">
    <source>
        <dbReference type="Proteomes" id="UP000636110"/>
    </source>
</evidence>
<reference evidence="2 3" key="1">
    <citation type="submission" date="2019-11" db="EMBL/GenBank/DDBJ databases">
        <title>Description of Pedobacter sp. LMG 31462T.</title>
        <authorList>
            <person name="Carlier A."/>
            <person name="Qi S."/>
            <person name="Vandamme P."/>
        </authorList>
    </citation>
    <scope>NUCLEOTIDE SEQUENCE [LARGE SCALE GENOMIC DNA]</scope>
    <source>
        <strain evidence="2 3">LMG 31462</strain>
    </source>
</reference>
<keyword evidence="1" id="KW-1133">Transmembrane helix</keyword>
<protein>
    <recommendedName>
        <fullName evidence="4">Sulfate exporter family transporter</fullName>
    </recommendedName>
</protein>
<feature type="transmembrane region" description="Helical" evidence="1">
    <location>
        <begin position="56"/>
        <end position="75"/>
    </location>
</feature>
<gene>
    <name evidence="2" type="ORF">GM920_21535</name>
</gene>
<feature type="transmembrane region" description="Helical" evidence="1">
    <location>
        <begin position="87"/>
        <end position="107"/>
    </location>
</feature>
<accession>A0ABR6F2Q2</accession>
<keyword evidence="3" id="KW-1185">Reference proteome</keyword>
<sequence length="108" mass="12222">MPGSQRNSKTKSKTRELKVKLTPLNIISAIFITIAVVLLFEKRPPVHAHVIDLQPILIGFSLAIAVVAFVSDQIFRKFIPELKKIWIIECTVILFTILLFIIIKVSIN</sequence>
<keyword evidence="1" id="KW-0812">Transmembrane</keyword>
<comment type="caution">
    <text evidence="2">The sequence shown here is derived from an EMBL/GenBank/DDBJ whole genome shotgun (WGS) entry which is preliminary data.</text>
</comment>
<proteinExistence type="predicted"/>
<organism evidence="2 3">
    <name type="scientific">Pedobacter gandavensis</name>
    <dbReference type="NCBI Taxonomy" id="2679963"/>
    <lineage>
        <taxon>Bacteria</taxon>
        <taxon>Pseudomonadati</taxon>
        <taxon>Bacteroidota</taxon>
        <taxon>Sphingobacteriia</taxon>
        <taxon>Sphingobacteriales</taxon>
        <taxon>Sphingobacteriaceae</taxon>
        <taxon>Pedobacter</taxon>
    </lineage>
</organism>